<dbReference type="InterPro" id="IPR044643">
    <property type="entry name" value="TrpF_fam"/>
</dbReference>
<dbReference type="CDD" id="cd00405">
    <property type="entry name" value="PRAI"/>
    <property type="match status" value="1"/>
</dbReference>
<evidence type="ECO:0000256" key="4">
    <source>
        <dbReference type="ARBA" id="ARBA00012572"/>
    </source>
</evidence>
<evidence type="ECO:0000256" key="3">
    <source>
        <dbReference type="ARBA" id="ARBA00007571"/>
    </source>
</evidence>
<dbReference type="GO" id="GO:0004640">
    <property type="term" value="F:phosphoribosylanthranilate isomerase activity"/>
    <property type="evidence" value="ECO:0007669"/>
    <property type="project" value="UniProtKB-UniRule"/>
</dbReference>
<dbReference type="NCBIfam" id="NF002298">
    <property type="entry name" value="PRK01222.1-4"/>
    <property type="match status" value="1"/>
</dbReference>
<dbReference type="NCBIfam" id="NF002299">
    <property type="entry name" value="PRK01222.1-6"/>
    <property type="match status" value="1"/>
</dbReference>
<dbReference type="Gene3D" id="3.20.20.70">
    <property type="entry name" value="Aldolase class I"/>
    <property type="match status" value="1"/>
</dbReference>
<comment type="catalytic activity">
    <reaction evidence="1 10">
        <text>N-(5-phospho-beta-D-ribosyl)anthranilate = 1-(2-carboxyphenylamino)-1-deoxy-D-ribulose 5-phosphate</text>
        <dbReference type="Rhea" id="RHEA:21540"/>
        <dbReference type="ChEBI" id="CHEBI:18277"/>
        <dbReference type="ChEBI" id="CHEBI:58613"/>
        <dbReference type="EC" id="5.3.1.24"/>
    </reaction>
</comment>
<dbReference type="HAMAP" id="MF_00135">
    <property type="entry name" value="PRAI"/>
    <property type="match status" value="1"/>
</dbReference>
<organism evidence="12">
    <name type="scientific">Salinispirillum sp. LH 10-3-1</name>
    <dbReference type="NCBI Taxonomy" id="2952525"/>
    <lineage>
        <taxon>Bacteria</taxon>
        <taxon>Pseudomonadati</taxon>
        <taxon>Pseudomonadota</taxon>
        <taxon>Gammaproteobacteria</taxon>
        <taxon>Oceanospirillales</taxon>
        <taxon>Saccharospirillaceae</taxon>
        <taxon>Salinispirillum</taxon>
    </lineage>
</organism>
<evidence type="ECO:0000256" key="6">
    <source>
        <dbReference type="ARBA" id="ARBA00022605"/>
    </source>
</evidence>
<evidence type="ECO:0000259" key="11">
    <source>
        <dbReference type="Pfam" id="PF00697"/>
    </source>
</evidence>
<reference evidence="12" key="1">
    <citation type="submission" date="2022-07" db="EMBL/GenBank/DDBJ databases">
        <title>Complete genome sequence of Salinispirillum sp. LH10-3-1 capable of multiple carbohydrate inversion isolated from a soda lake.</title>
        <authorList>
            <person name="Liu J."/>
            <person name="Zhai Y."/>
            <person name="Zhang H."/>
            <person name="Yang H."/>
            <person name="Qu J."/>
            <person name="Li J."/>
        </authorList>
    </citation>
    <scope>NUCLEOTIDE SEQUENCE</scope>
    <source>
        <strain evidence="12">LH 10-3-1</strain>
    </source>
</reference>
<evidence type="ECO:0000313" key="12">
    <source>
        <dbReference type="EMBL" id="WLD56947.1"/>
    </source>
</evidence>
<gene>
    <name evidence="10" type="primary">trpF</name>
    <name evidence="12" type="ORF">NFC81_09410</name>
</gene>
<dbReference type="InterPro" id="IPR001240">
    <property type="entry name" value="PRAI_dom"/>
</dbReference>
<dbReference type="PANTHER" id="PTHR42894:SF1">
    <property type="entry name" value="N-(5'-PHOSPHORIBOSYL)ANTHRANILATE ISOMERASE"/>
    <property type="match status" value="1"/>
</dbReference>
<keyword evidence="7 10" id="KW-0822">Tryptophan biosynthesis</keyword>
<evidence type="ECO:0000256" key="10">
    <source>
        <dbReference type="HAMAP-Rule" id="MF_00135"/>
    </source>
</evidence>
<dbReference type="EMBL" id="CP101717">
    <property type="protein sequence ID" value="WLD56947.1"/>
    <property type="molecule type" value="Genomic_DNA"/>
</dbReference>
<name>A0AB38YCA5_9GAMM</name>
<sequence length="221" mass="24134">MVEQVLESGAPMRTRIKICGLREHEHVLAAVHAGADALGFVFYPPSPRAVSPAEAAELIAGIPPFVTSVGLVVNPQPELVEQLLNECNIDLLQFHGDEDDAFCRQFGRPFIKAIRMAPGLDIEATLEQWPSARGLLLDAWHPDLPGGTGEQFDWSRIPERWRSRIILAGGLAPDNVATAIRTLHPYAVDVSGGVEASKGVKSTQRIQAFIAAVRQEDKHHD</sequence>
<dbReference type="GO" id="GO:0000162">
    <property type="term" value="P:L-tryptophan biosynthetic process"/>
    <property type="evidence" value="ECO:0007669"/>
    <property type="project" value="UniProtKB-UniRule"/>
</dbReference>
<dbReference type="RefSeq" id="WP_304994233.1">
    <property type="nucleotide sequence ID" value="NZ_CP101717.1"/>
</dbReference>
<comment type="similarity">
    <text evidence="3 10">Belongs to the TrpF family.</text>
</comment>
<evidence type="ECO:0000256" key="9">
    <source>
        <dbReference type="ARBA" id="ARBA00023235"/>
    </source>
</evidence>
<evidence type="ECO:0000256" key="8">
    <source>
        <dbReference type="ARBA" id="ARBA00023141"/>
    </source>
</evidence>
<dbReference type="Pfam" id="PF00697">
    <property type="entry name" value="PRAI"/>
    <property type="match status" value="1"/>
</dbReference>
<keyword evidence="6 10" id="KW-0028">Amino-acid biosynthesis</keyword>
<dbReference type="InterPro" id="IPR013785">
    <property type="entry name" value="Aldolase_TIM"/>
</dbReference>
<dbReference type="PANTHER" id="PTHR42894">
    <property type="entry name" value="N-(5'-PHOSPHORIBOSYL)ANTHRANILATE ISOMERASE"/>
    <property type="match status" value="1"/>
</dbReference>
<accession>A0AB38YCA5</accession>
<proteinExistence type="inferred from homology"/>
<dbReference type="AlphaFoldDB" id="A0AB38YCA5"/>
<evidence type="ECO:0000256" key="7">
    <source>
        <dbReference type="ARBA" id="ARBA00022822"/>
    </source>
</evidence>
<dbReference type="FunFam" id="3.20.20.70:FF:000075">
    <property type="entry name" value="Tryptophan biosynthesis protein TRP1"/>
    <property type="match status" value="1"/>
</dbReference>
<evidence type="ECO:0000256" key="1">
    <source>
        <dbReference type="ARBA" id="ARBA00001164"/>
    </source>
</evidence>
<comment type="pathway">
    <text evidence="2 10">Amino-acid biosynthesis; L-tryptophan biosynthesis; L-tryptophan from chorismate: step 3/5.</text>
</comment>
<dbReference type="EC" id="5.3.1.24" evidence="4 10"/>
<evidence type="ECO:0000256" key="2">
    <source>
        <dbReference type="ARBA" id="ARBA00004664"/>
    </source>
</evidence>
<protein>
    <recommendedName>
        <fullName evidence="5 10">N-(5'-phosphoribosyl)anthranilate isomerase</fullName>
        <shortName evidence="10">PRAI</shortName>
        <ecNumber evidence="4 10">5.3.1.24</ecNumber>
    </recommendedName>
</protein>
<keyword evidence="8 10" id="KW-0057">Aromatic amino acid biosynthesis</keyword>
<feature type="domain" description="N-(5'phosphoribosyl) anthranilate isomerase (PRAI)" evidence="11">
    <location>
        <begin position="16"/>
        <end position="211"/>
    </location>
</feature>
<dbReference type="SUPFAM" id="SSF51366">
    <property type="entry name" value="Ribulose-phoshate binding barrel"/>
    <property type="match status" value="1"/>
</dbReference>
<evidence type="ECO:0000256" key="5">
    <source>
        <dbReference type="ARBA" id="ARBA00022272"/>
    </source>
</evidence>
<dbReference type="InterPro" id="IPR011060">
    <property type="entry name" value="RibuloseP-bd_barrel"/>
</dbReference>
<keyword evidence="9 10" id="KW-0413">Isomerase</keyword>